<accession>A0A191WD18</accession>
<evidence type="ECO:0000313" key="1">
    <source>
        <dbReference type="EMBL" id="ANJ26122.1"/>
    </source>
</evidence>
<name>A0A191WD18_9MICO</name>
<organism evidence="1 2">
    <name type="scientific">Agromyces aureus</name>
    <dbReference type="NCBI Taxonomy" id="453304"/>
    <lineage>
        <taxon>Bacteria</taxon>
        <taxon>Bacillati</taxon>
        <taxon>Actinomycetota</taxon>
        <taxon>Actinomycetes</taxon>
        <taxon>Micrococcales</taxon>
        <taxon>Microbacteriaceae</taxon>
        <taxon>Agromyces</taxon>
    </lineage>
</organism>
<reference evidence="2" key="2">
    <citation type="submission" date="2016-01" db="EMBL/GenBank/DDBJ databases">
        <title>Complete genome sequence of Agromyces aureus AR33T and comparison with related organisms.</title>
        <authorList>
            <person name="Corretto E."/>
            <person name="Antonielli L."/>
            <person name="Sessitsch A."/>
            <person name="Brader G."/>
        </authorList>
    </citation>
    <scope>NUCLEOTIDE SEQUENCE [LARGE SCALE GENOMIC DNA]</scope>
    <source>
        <strain evidence="2">AR33</strain>
    </source>
</reference>
<reference evidence="1 2" key="1">
    <citation type="journal article" date="2016" name="Int. J. Syst. Evol. Microbiol.">
        <title>Agromyces aureus sp. nov., isolated from the rhizosphere of Salix caprea L. grown in a heavy-metal-contaminated soil.</title>
        <authorList>
            <person name="Corretto E."/>
            <person name="Antonielli L."/>
            <person name="Sessitsch A."/>
            <person name="Compant S."/>
            <person name="Gorfer M."/>
            <person name="Kuffner M."/>
            <person name="Brader G."/>
        </authorList>
    </citation>
    <scope>NUCLEOTIDE SEQUENCE [LARGE SCALE GENOMIC DNA]</scope>
    <source>
        <strain evidence="1 2">AR33</strain>
    </source>
</reference>
<dbReference type="Proteomes" id="UP000078437">
    <property type="component" value="Chromosome"/>
</dbReference>
<dbReference type="KEGG" id="agy:ATC03_04625"/>
<dbReference type="AlphaFoldDB" id="A0A191WD18"/>
<proteinExistence type="predicted"/>
<keyword evidence="2" id="KW-1185">Reference proteome</keyword>
<sequence>MDHGAFVAGCKTVRYLDAHRLSFRPSPLACAKQSAKILAVEILFDPRRTMNWVSELDER</sequence>
<dbReference type="EMBL" id="CP013979">
    <property type="protein sequence ID" value="ANJ26122.1"/>
    <property type="molecule type" value="Genomic_DNA"/>
</dbReference>
<evidence type="ECO:0000313" key="2">
    <source>
        <dbReference type="Proteomes" id="UP000078437"/>
    </source>
</evidence>
<gene>
    <name evidence="1" type="ORF">ATC03_04625</name>
</gene>
<protein>
    <submittedName>
        <fullName evidence="1">Uncharacterized protein</fullName>
    </submittedName>
</protein>